<keyword evidence="7 9" id="KW-1133">Transmembrane helix</keyword>
<keyword evidence="6" id="KW-0256">Endoplasmic reticulum</keyword>
<dbReference type="RefSeq" id="XP_024687156.1">
    <property type="nucleotide sequence ID" value="XM_024829413.1"/>
</dbReference>
<evidence type="ECO:0000313" key="12">
    <source>
        <dbReference type="Proteomes" id="UP000234474"/>
    </source>
</evidence>
<gene>
    <name evidence="11" type="ORF">P174DRAFT_456263</name>
</gene>
<sequence length="318" mass="35469">MKFNFLISFLCIATSALCTSSGPDKYEKYKSVSRVAPIELTDVTYRDLTSKPRDFHVAVLLTATDARYGCVLCREFQSEWDLIARSWNKGSKSDDLKLLLATLDFSNGKETFQKLMLQTAPVLLLFPPTVGPLPRLTMHPPISADQLYTWISRHLPEGSKPPLIRPINYMRIISAITILMGGITLFTVLSPYALPIIRNRNLWAGFSLIAILLFTSGHMFNHIRKVPYVVSDGKGGISYFAGGFSNQFGMETQIVAAIYAVLSFAAIALSMKVPRMGDKKAQQLAVVIWAGVLLCMYSFLLNVFKTKNGGYPFYLPPF</sequence>
<evidence type="ECO:0000256" key="2">
    <source>
        <dbReference type="ARBA" id="ARBA00004477"/>
    </source>
</evidence>
<protein>
    <submittedName>
        <fullName evidence="11">Putative oligosaccharyl transferase subunit</fullName>
    </submittedName>
</protein>
<reference evidence="12" key="1">
    <citation type="journal article" date="2018" name="Proc. Natl. Acad. Sci. U.S.A.">
        <title>Linking secondary metabolites to gene clusters through genome sequencing of six diverse Aspergillus species.</title>
        <authorList>
            <person name="Kaerboelling I."/>
            <person name="Vesth T.C."/>
            <person name="Frisvad J.C."/>
            <person name="Nybo J.L."/>
            <person name="Theobald S."/>
            <person name="Kuo A."/>
            <person name="Bowyer P."/>
            <person name="Matsuda Y."/>
            <person name="Mondo S."/>
            <person name="Lyhne E.K."/>
            <person name="Kogle M.E."/>
            <person name="Clum A."/>
            <person name="Lipzen A."/>
            <person name="Salamov A."/>
            <person name="Ngan C.Y."/>
            <person name="Daum C."/>
            <person name="Chiniquy J."/>
            <person name="Barry K."/>
            <person name="LaButti K."/>
            <person name="Haridas S."/>
            <person name="Simmons B.A."/>
            <person name="Magnuson J.K."/>
            <person name="Mortensen U.H."/>
            <person name="Larsen T.O."/>
            <person name="Grigoriev I.V."/>
            <person name="Baker S.E."/>
            <person name="Andersen M.R."/>
        </authorList>
    </citation>
    <scope>NUCLEOTIDE SEQUENCE [LARGE SCALE GENOMIC DNA]</scope>
    <source>
        <strain evidence="12">IBT 16806</strain>
    </source>
</reference>
<keyword evidence="11" id="KW-0808">Transferase</keyword>
<name>A0A2I1CLQ4_ASPN1</name>
<evidence type="ECO:0000256" key="9">
    <source>
        <dbReference type="SAM" id="Phobius"/>
    </source>
</evidence>
<evidence type="ECO:0000256" key="10">
    <source>
        <dbReference type="SAM" id="SignalP"/>
    </source>
</evidence>
<keyword evidence="8 9" id="KW-0472">Membrane</keyword>
<feature type="transmembrane region" description="Helical" evidence="9">
    <location>
        <begin position="254"/>
        <end position="271"/>
    </location>
</feature>
<evidence type="ECO:0000256" key="1">
    <source>
        <dbReference type="ARBA" id="ARBA00002791"/>
    </source>
</evidence>
<dbReference type="Gene3D" id="3.40.30.10">
    <property type="entry name" value="Glutaredoxin"/>
    <property type="match status" value="1"/>
</dbReference>
<keyword evidence="5 10" id="KW-0732">Signal</keyword>
<evidence type="ECO:0000256" key="8">
    <source>
        <dbReference type="ARBA" id="ARBA00023136"/>
    </source>
</evidence>
<evidence type="ECO:0000256" key="4">
    <source>
        <dbReference type="ARBA" id="ARBA00022692"/>
    </source>
</evidence>
<dbReference type="EMBL" id="MSZS01000001">
    <property type="protein sequence ID" value="PKX98561.1"/>
    <property type="molecule type" value="Genomic_DNA"/>
</dbReference>
<dbReference type="GO" id="GO:0016740">
    <property type="term" value="F:transferase activity"/>
    <property type="evidence" value="ECO:0007669"/>
    <property type="project" value="UniProtKB-KW"/>
</dbReference>
<keyword evidence="12" id="KW-1185">Reference proteome</keyword>
<dbReference type="Pfam" id="PF04756">
    <property type="entry name" value="OST3_OST6"/>
    <property type="match status" value="1"/>
</dbReference>
<dbReference type="AlphaFoldDB" id="A0A2I1CLQ4"/>
<dbReference type="VEuPathDB" id="FungiDB:P174DRAFT_456263"/>
<dbReference type="GO" id="GO:0008250">
    <property type="term" value="C:oligosaccharyltransferase complex"/>
    <property type="evidence" value="ECO:0007669"/>
    <property type="project" value="TreeGrafter"/>
</dbReference>
<evidence type="ECO:0000256" key="3">
    <source>
        <dbReference type="ARBA" id="ARBA00009561"/>
    </source>
</evidence>
<evidence type="ECO:0000256" key="7">
    <source>
        <dbReference type="ARBA" id="ARBA00022989"/>
    </source>
</evidence>
<feature type="transmembrane region" description="Helical" evidence="9">
    <location>
        <begin position="201"/>
        <end position="220"/>
    </location>
</feature>
<dbReference type="PANTHER" id="PTHR12692">
    <property type="entry name" value="DOLICHYL-DIPHOSPHOOLIGOSACCHARIDE--PROTEIN GLYCOSYLTRANSFERASE-RELATED"/>
    <property type="match status" value="1"/>
</dbReference>
<dbReference type="InterPro" id="IPR021149">
    <property type="entry name" value="OligosaccharylTrfase_OST3/OST6"/>
</dbReference>
<evidence type="ECO:0000313" key="11">
    <source>
        <dbReference type="EMBL" id="PKX98561.1"/>
    </source>
</evidence>
<evidence type="ECO:0000256" key="6">
    <source>
        <dbReference type="ARBA" id="ARBA00022824"/>
    </source>
</evidence>
<organism evidence="11 12">
    <name type="scientific">Aspergillus novofumigatus (strain IBT 16806)</name>
    <dbReference type="NCBI Taxonomy" id="1392255"/>
    <lineage>
        <taxon>Eukaryota</taxon>
        <taxon>Fungi</taxon>
        <taxon>Dikarya</taxon>
        <taxon>Ascomycota</taxon>
        <taxon>Pezizomycotina</taxon>
        <taxon>Eurotiomycetes</taxon>
        <taxon>Eurotiomycetidae</taxon>
        <taxon>Eurotiales</taxon>
        <taxon>Aspergillaceae</taxon>
        <taxon>Aspergillus</taxon>
        <taxon>Aspergillus subgen. Fumigati</taxon>
    </lineage>
</organism>
<dbReference type="Proteomes" id="UP000234474">
    <property type="component" value="Unassembled WGS sequence"/>
</dbReference>
<dbReference type="GeneID" id="36536739"/>
<comment type="function">
    <text evidence="1">Subunit of the oligosaccharyl transferase (OST) complex that catalyzes the initial transfer of a defined glycan (Glc(3)Man(9)GlcNAc(2) in eukaryotes) from the lipid carrier dolichol-pyrophosphate to an asparagine residue within an Asn-X-Ser/Thr consensus motif in nascent polypeptide chains, the first step in protein N-glycosylation. N-glycosylation occurs cotranslationally and the complex associates with the Sec61 complex at the channel-forming translocon complex that mediates protein translocation across the endoplasmic reticulum (ER). All subunits are required for a maximal enzyme activity.</text>
</comment>
<keyword evidence="4 9" id="KW-0812">Transmembrane</keyword>
<feature type="transmembrane region" description="Helical" evidence="9">
    <location>
        <begin position="283"/>
        <end position="304"/>
    </location>
</feature>
<dbReference type="InterPro" id="IPR036249">
    <property type="entry name" value="Thioredoxin-like_sf"/>
</dbReference>
<proteinExistence type="inferred from homology"/>
<dbReference type="STRING" id="1392255.A0A2I1CLQ4"/>
<feature type="chain" id="PRO_5014144629" evidence="10">
    <location>
        <begin position="19"/>
        <end position="318"/>
    </location>
</feature>
<comment type="subcellular location">
    <subcellularLocation>
        <location evidence="2">Endoplasmic reticulum membrane</location>
        <topology evidence="2">Multi-pass membrane protein</topology>
    </subcellularLocation>
</comment>
<feature type="transmembrane region" description="Helical" evidence="9">
    <location>
        <begin position="169"/>
        <end position="189"/>
    </location>
</feature>
<comment type="similarity">
    <text evidence="3">Belongs to the OST3/OST6 family.</text>
</comment>
<dbReference type="FunFam" id="3.40.30.10:FF:000302">
    <property type="entry name" value="Oligosaccharyl transferase subunit (Gamma), putative"/>
    <property type="match status" value="1"/>
</dbReference>
<dbReference type="PANTHER" id="PTHR12692:SF0">
    <property type="entry name" value="GH11935P"/>
    <property type="match status" value="1"/>
</dbReference>
<dbReference type="OrthoDB" id="67566at2759"/>
<accession>A0A2I1CLQ4</accession>
<evidence type="ECO:0000256" key="5">
    <source>
        <dbReference type="ARBA" id="ARBA00022729"/>
    </source>
</evidence>
<dbReference type="SUPFAM" id="SSF52833">
    <property type="entry name" value="Thioredoxin-like"/>
    <property type="match status" value="1"/>
</dbReference>
<comment type="caution">
    <text evidence="11">The sequence shown here is derived from an EMBL/GenBank/DDBJ whole genome shotgun (WGS) entry which is preliminary data.</text>
</comment>
<dbReference type="GO" id="GO:0018279">
    <property type="term" value="P:protein N-linked glycosylation via asparagine"/>
    <property type="evidence" value="ECO:0007669"/>
    <property type="project" value="TreeGrafter"/>
</dbReference>
<feature type="signal peptide" evidence="10">
    <location>
        <begin position="1"/>
        <end position="18"/>
    </location>
</feature>
<dbReference type="OMA" id="VLFGMYS"/>